<dbReference type="InterPro" id="IPR005467">
    <property type="entry name" value="His_kinase_dom"/>
</dbReference>
<evidence type="ECO:0000256" key="1">
    <source>
        <dbReference type="ARBA" id="ARBA00000085"/>
    </source>
</evidence>
<dbReference type="EMBL" id="CDMW01000001">
    <property type="protein sequence ID" value="CEL89728.1"/>
    <property type="molecule type" value="Genomic_DNA"/>
</dbReference>
<dbReference type="InterPro" id="IPR036890">
    <property type="entry name" value="HATPase_C_sf"/>
</dbReference>
<dbReference type="InterPro" id="IPR011495">
    <property type="entry name" value="Sig_transdc_His_kin_sub2_dim/P"/>
</dbReference>
<keyword evidence="4 10" id="KW-0808">Transferase</keyword>
<dbReference type="Proteomes" id="UP000183504">
    <property type="component" value="Unassembled WGS sequence"/>
</dbReference>
<keyword evidence="7" id="KW-0067">ATP-binding</keyword>
<dbReference type="Gene3D" id="3.30.450.20">
    <property type="entry name" value="PAS domain"/>
    <property type="match status" value="1"/>
</dbReference>
<dbReference type="Gene3D" id="3.30.450.280">
    <property type="entry name" value="GAF domain"/>
    <property type="match status" value="1"/>
</dbReference>
<keyword evidence="5" id="KW-0547">Nucleotide-binding</keyword>
<gene>
    <name evidence="10" type="ORF">SSV_0414</name>
</gene>
<dbReference type="InterPro" id="IPR003594">
    <property type="entry name" value="HATPase_dom"/>
</dbReference>
<dbReference type="Pfam" id="PF07568">
    <property type="entry name" value="HisKA_2"/>
    <property type="match status" value="1"/>
</dbReference>
<dbReference type="Gene3D" id="3.30.565.10">
    <property type="entry name" value="Histidine kinase-like ATPase, C-terminal domain"/>
    <property type="match status" value="1"/>
</dbReference>
<proteinExistence type="predicted"/>
<evidence type="ECO:0000256" key="2">
    <source>
        <dbReference type="ARBA" id="ARBA00012438"/>
    </source>
</evidence>
<dbReference type="RefSeq" id="WP_072073501.1">
    <property type="nucleotide sequence ID" value="NZ_CDMW01000001.1"/>
</dbReference>
<dbReference type="GO" id="GO:0000160">
    <property type="term" value="P:phosphorelay signal transduction system"/>
    <property type="evidence" value="ECO:0007669"/>
    <property type="project" value="UniProtKB-KW"/>
</dbReference>
<evidence type="ECO:0000256" key="8">
    <source>
        <dbReference type="ARBA" id="ARBA00023012"/>
    </source>
</evidence>
<keyword evidence="8" id="KW-0902">Two-component regulatory system</keyword>
<dbReference type="PANTHER" id="PTHR41523:SF8">
    <property type="entry name" value="ETHYLENE RESPONSE SENSOR PROTEIN"/>
    <property type="match status" value="1"/>
</dbReference>
<organism evidence="10 11">
    <name type="scientific">Streptococcus sanguinis</name>
    <dbReference type="NCBI Taxonomy" id="1305"/>
    <lineage>
        <taxon>Bacteria</taxon>
        <taxon>Bacillati</taxon>
        <taxon>Bacillota</taxon>
        <taxon>Bacilli</taxon>
        <taxon>Lactobacillales</taxon>
        <taxon>Streptococcaceae</taxon>
        <taxon>Streptococcus</taxon>
    </lineage>
</organism>
<comment type="catalytic activity">
    <reaction evidence="1">
        <text>ATP + protein L-histidine = ADP + protein N-phospho-L-histidine.</text>
        <dbReference type="EC" id="2.7.13.3"/>
    </reaction>
</comment>
<name>A0A0B7GLY0_STRSA</name>
<dbReference type="InterPro" id="IPR038424">
    <property type="entry name" value="H_kinase_PdtaS_GAF_sf"/>
</dbReference>
<dbReference type="SMART" id="SM00911">
    <property type="entry name" value="HWE_HK"/>
    <property type="match status" value="1"/>
</dbReference>
<evidence type="ECO:0000313" key="10">
    <source>
        <dbReference type="EMBL" id="CEL89728.1"/>
    </source>
</evidence>
<protein>
    <recommendedName>
        <fullName evidence="2">histidine kinase</fullName>
        <ecNumber evidence="2">2.7.13.3</ecNumber>
    </recommendedName>
</protein>
<dbReference type="Pfam" id="PF12282">
    <property type="entry name" value="GAF_PdtaS"/>
    <property type="match status" value="1"/>
</dbReference>
<dbReference type="SUPFAM" id="SSF55785">
    <property type="entry name" value="PYP-like sensor domain (PAS domain)"/>
    <property type="match status" value="1"/>
</dbReference>
<dbReference type="GO" id="GO:0005524">
    <property type="term" value="F:ATP binding"/>
    <property type="evidence" value="ECO:0007669"/>
    <property type="project" value="UniProtKB-KW"/>
</dbReference>
<evidence type="ECO:0000256" key="6">
    <source>
        <dbReference type="ARBA" id="ARBA00022777"/>
    </source>
</evidence>
<dbReference type="PROSITE" id="PS50109">
    <property type="entry name" value="HIS_KIN"/>
    <property type="match status" value="1"/>
</dbReference>
<feature type="domain" description="Histidine kinase" evidence="9">
    <location>
        <begin position="285"/>
        <end position="478"/>
    </location>
</feature>
<evidence type="ECO:0000313" key="11">
    <source>
        <dbReference type="Proteomes" id="UP000183504"/>
    </source>
</evidence>
<dbReference type="GO" id="GO:0004673">
    <property type="term" value="F:protein histidine kinase activity"/>
    <property type="evidence" value="ECO:0007669"/>
    <property type="project" value="UniProtKB-EC"/>
</dbReference>
<dbReference type="InterPro" id="IPR011102">
    <property type="entry name" value="Sig_transdc_His_kinase_HWE"/>
</dbReference>
<keyword evidence="6 10" id="KW-0418">Kinase</keyword>
<dbReference type="Pfam" id="PF02518">
    <property type="entry name" value="HATPase_c"/>
    <property type="match status" value="1"/>
</dbReference>
<dbReference type="InterPro" id="IPR022066">
    <property type="entry name" value="PdtaS_GAF"/>
</dbReference>
<dbReference type="SUPFAM" id="SSF55874">
    <property type="entry name" value="ATPase domain of HSP90 chaperone/DNA topoisomerase II/histidine kinase"/>
    <property type="match status" value="1"/>
</dbReference>
<evidence type="ECO:0000256" key="5">
    <source>
        <dbReference type="ARBA" id="ARBA00022741"/>
    </source>
</evidence>
<reference evidence="10 11" key="1">
    <citation type="submission" date="2015-01" db="EMBL/GenBank/DDBJ databases">
        <authorList>
            <person name="Pelicic Vladimir"/>
        </authorList>
    </citation>
    <scope>NUCLEOTIDE SEQUENCE [LARGE SCALE GENOMIC DNA]</scope>
    <source>
        <strain evidence="10 11">2908</strain>
    </source>
</reference>
<evidence type="ECO:0000256" key="7">
    <source>
        <dbReference type="ARBA" id="ARBA00022840"/>
    </source>
</evidence>
<evidence type="ECO:0000256" key="4">
    <source>
        <dbReference type="ARBA" id="ARBA00022679"/>
    </source>
</evidence>
<evidence type="ECO:0000259" key="9">
    <source>
        <dbReference type="PROSITE" id="PS50109"/>
    </source>
</evidence>
<evidence type="ECO:0000256" key="3">
    <source>
        <dbReference type="ARBA" id="ARBA00022553"/>
    </source>
</evidence>
<dbReference type="InterPro" id="IPR035965">
    <property type="entry name" value="PAS-like_dom_sf"/>
</dbReference>
<sequence length="478" mass="54557">MMYKDKIKQLCQEQTNLDEADIEHLVQQADELLKNSAYANEDVFIDVKNIFSEHAIVIFHKKPESKLSLYENSVVGAMAYLENEPGVIRTLETGAPSIGLSARSQEGLAIHQTVFPIVREERVIGTLIIERNAPQTLPDHFSLDKEDDDFELRSNPEITAQEQFVLFDYIDEACLIFDREGYLKYFNQAAADSYRYKLGYMDSIEGMHYSNLVLDSLPFEEIQQLGPQAPQEKPHQVEVHYGTYCFLVKRYLLAESENVVMICKDITDIKEKEAQLLTHTTTIREMNHRVKNHLQTVVSLLRLQAQQSPGADTKKALNDSMNRVLSIAATHELLSSQQDDSIQIEHLLKKVIENVQRCFSGHREIALTYSLEPELCLDSSRATSLALIVNELLQNSYEHAFKDKKNLEKPQIHLQVGLKNDIITLKVLDNGSGYNQEHSFENHLGLLLVERFVQGKLFGTLSIHSDHEGTITTIRFKK</sequence>
<accession>A0A0B7GLY0</accession>
<keyword evidence="3" id="KW-0597">Phosphoprotein</keyword>
<dbReference type="AlphaFoldDB" id="A0A0B7GLY0"/>
<dbReference type="EC" id="2.7.13.3" evidence="2"/>
<dbReference type="PANTHER" id="PTHR41523">
    <property type="entry name" value="TWO-COMPONENT SYSTEM SENSOR PROTEIN"/>
    <property type="match status" value="1"/>
</dbReference>